<accession>F2GCA4</accession>
<dbReference type="HOGENOM" id="CLU_1253762_0_0_6"/>
<name>F2GCA4_ALTMD</name>
<reference evidence="1 2" key="2">
    <citation type="journal article" date="2015" name="Antonie Van Leeuwenhoek">
        <title>Ecophysiological diversity of a novel member of the genus Alteromonas, and description of Alteromonas mediterranea sp. nov.</title>
        <authorList>
            <person name="Ivanova E.P."/>
            <person name="Lopez-Perez M."/>
            <person name="Zabalos M."/>
            <person name="Nguyen S.H."/>
            <person name="Webb H.K."/>
            <person name="Ryan J."/>
            <person name="Lagutin K."/>
            <person name="Vyssotski M."/>
            <person name="Crawford R.J."/>
            <person name="Rodriguez-Valera F."/>
        </authorList>
    </citation>
    <scope>NUCLEOTIDE SEQUENCE [LARGE SCALE GENOMIC DNA]</scope>
    <source>
        <strain evidence="2">DSM 17117 / CIP 110805 / LMG 28347 / Deep ecotype</strain>
    </source>
</reference>
<evidence type="ECO:0000313" key="2">
    <source>
        <dbReference type="Proteomes" id="UP000001870"/>
    </source>
</evidence>
<protein>
    <submittedName>
        <fullName evidence="1">Uncharacterized protein</fullName>
    </submittedName>
</protein>
<organism evidence="1 2">
    <name type="scientific">Alteromonas mediterranea (strain DSM 17117 / CIP 110805 / LMG 28347 / Deep ecotype)</name>
    <dbReference type="NCBI Taxonomy" id="1774373"/>
    <lineage>
        <taxon>Bacteria</taxon>
        <taxon>Pseudomonadati</taxon>
        <taxon>Pseudomonadota</taxon>
        <taxon>Gammaproteobacteria</taxon>
        <taxon>Alteromonadales</taxon>
        <taxon>Alteromonadaceae</taxon>
        <taxon>Alteromonas/Salinimonas group</taxon>
        <taxon>Alteromonas</taxon>
    </lineage>
</organism>
<gene>
    <name evidence="1" type="ordered locus">MADE_1014630</name>
</gene>
<dbReference type="AlphaFoldDB" id="F2GCA4"/>
<keyword evidence="2" id="KW-1185">Reference proteome</keyword>
<evidence type="ECO:0000313" key="1">
    <source>
        <dbReference type="EMBL" id="AEA99060.1"/>
    </source>
</evidence>
<reference evidence="1 2" key="1">
    <citation type="journal article" date="2008" name="ISME J.">
        <title>Comparative genomics of two ecotypes of the marine planktonic copiotroph Alteromonas macleodii suggests alternative lifestyles associated with different kinds of particulate organic matter.</title>
        <authorList>
            <person name="Ivars-Martinez E."/>
            <person name="Martin-Cuadrado A.B."/>
            <person name="D'Auria G."/>
            <person name="Mira A."/>
            <person name="Ferriera S."/>
            <person name="Johnson J."/>
            <person name="Friedman R."/>
            <person name="Rodriguez-Valera F."/>
        </authorList>
    </citation>
    <scope>NUCLEOTIDE SEQUENCE [LARGE SCALE GENOMIC DNA]</scope>
    <source>
        <strain evidence="2">DSM 17117 / CIP 110805 / LMG 28347 / Deep ecotype</strain>
    </source>
</reference>
<dbReference type="EMBL" id="CP001103">
    <property type="protein sequence ID" value="AEA99060.1"/>
    <property type="molecule type" value="Genomic_DNA"/>
</dbReference>
<sequence>MWSTPVHRLGEQFSKSRVYSELTVWKRKSEKRNTEKAFLKIFLWNFSIDTDITFDYNFCMTQIPEPAISAQERTFISLVLRGVSPQAAAESLGMTSVQGIELYNQDHIQTRLMQMREMFDPRLYAAPEGIKFTKDQATMLLLESHRKSKDSTEEIKAVQELIKLHGLAAPEKKEIEITRSDQLRELDDRQLQEMAGMDIDLDPSSYAITYDDDDNEETLP</sequence>
<dbReference type="Proteomes" id="UP000001870">
    <property type="component" value="Chromosome"/>
</dbReference>
<dbReference type="KEGG" id="amc:MADE_1014630"/>
<proteinExistence type="predicted"/>